<dbReference type="GeneID" id="25316234"/>
<dbReference type="AlphaFoldDB" id="A0A0F4YUW6"/>
<evidence type="ECO:0000313" key="3">
    <source>
        <dbReference type="EMBL" id="KKA22082.1"/>
    </source>
</evidence>
<evidence type="ECO:0000256" key="2">
    <source>
        <dbReference type="SAM" id="Phobius"/>
    </source>
</evidence>
<reference evidence="3 4" key="1">
    <citation type="submission" date="2015-04" db="EMBL/GenBank/DDBJ databases">
        <authorList>
            <person name="Heijne W.H."/>
            <person name="Fedorova N.D."/>
            <person name="Nierman W.C."/>
            <person name="Vollebregt A.W."/>
            <person name="Zhao Z."/>
            <person name="Wu L."/>
            <person name="Kumar M."/>
            <person name="Stam H."/>
            <person name="van den Berg M.A."/>
            <person name="Pel H.J."/>
        </authorList>
    </citation>
    <scope>NUCLEOTIDE SEQUENCE [LARGE SCALE GENOMIC DNA]</scope>
    <source>
        <strain evidence="3 4">CBS 393.64</strain>
    </source>
</reference>
<feature type="transmembrane region" description="Helical" evidence="2">
    <location>
        <begin position="152"/>
        <end position="175"/>
    </location>
</feature>
<name>A0A0F4YUW6_RASE3</name>
<sequence>MAAHGQRRRTSSSSSSSPPPPLPSSRQTSSIQRKEVQSATLHNRIVSYSSNNGQRSSPFSPSSFSSSRQAPFITFGQVPSQVTQGVPFTFNVHASVTENTNPRRGNLLPMRIQGTMSFEAGPIHRPGTYELVLTIGNSGNSLKIGSGRYETITVIFLFWLLIVIYMFGSFFFLAYESDKLLNSYISSTALNFIMSSTDQTSSASNSTASVEWTNKPTTVVQGDRFTVKLEIQANGNQFFSQNRQVNVSMISRLTDDDSQGQKDLYYNAHTILGSEPIEFKITEPIDQAGEHTVNITVQAPEAVSQRTMYC</sequence>
<organism evidence="3 4">
    <name type="scientific">Rasamsonia emersonii (strain ATCC 16479 / CBS 393.64 / IMI 116815)</name>
    <dbReference type="NCBI Taxonomy" id="1408163"/>
    <lineage>
        <taxon>Eukaryota</taxon>
        <taxon>Fungi</taxon>
        <taxon>Dikarya</taxon>
        <taxon>Ascomycota</taxon>
        <taxon>Pezizomycotina</taxon>
        <taxon>Eurotiomycetes</taxon>
        <taxon>Eurotiomycetidae</taxon>
        <taxon>Eurotiales</taxon>
        <taxon>Trichocomaceae</taxon>
        <taxon>Rasamsonia</taxon>
    </lineage>
</organism>
<evidence type="ECO:0000313" key="4">
    <source>
        <dbReference type="Proteomes" id="UP000053958"/>
    </source>
</evidence>
<evidence type="ECO:0000256" key="1">
    <source>
        <dbReference type="SAM" id="MobiDB-lite"/>
    </source>
</evidence>
<feature type="region of interest" description="Disordered" evidence="1">
    <location>
        <begin position="1"/>
        <end position="38"/>
    </location>
</feature>
<dbReference type="RefSeq" id="XP_013328694.1">
    <property type="nucleotide sequence ID" value="XM_013473240.1"/>
</dbReference>
<keyword evidence="2" id="KW-0812">Transmembrane</keyword>
<dbReference type="Proteomes" id="UP000053958">
    <property type="component" value="Unassembled WGS sequence"/>
</dbReference>
<gene>
    <name evidence="3" type="ORF">T310_3885</name>
</gene>
<keyword evidence="2" id="KW-0472">Membrane</keyword>
<dbReference type="EMBL" id="LASV01000159">
    <property type="protein sequence ID" value="KKA22082.1"/>
    <property type="molecule type" value="Genomic_DNA"/>
</dbReference>
<keyword evidence="2" id="KW-1133">Transmembrane helix</keyword>
<comment type="caution">
    <text evidence="3">The sequence shown here is derived from an EMBL/GenBank/DDBJ whole genome shotgun (WGS) entry which is preliminary data.</text>
</comment>
<proteinExistence type="predicted"/>
<feature type="compositionally biased region" description="Basic residues" evidence="1">
    <location>
        <begin position="1"/>
        <end position="10"/>
    </location>
</feature>
<keyword evidence="4" id="KW-1185">Reference proteome</keyword>
<accession>A0A0F4YUW6</accession>
<protein>
    <submittedName>
        <fullName evidence="3">Uncharacterized protein</fullName>
    </submittedName>
</protein>